<evidence type="ECO:0000256" key="2">
    <source>
        <dbReference type="ARBA" id="ARBA00022729"/>
    </source>
</evidence>
<evidence type="ECO:0000256" key="4">
    <source>
        <dbReference type="ARBA" id="ARBA00023157"/>
    </source>
</evidence>
<dbReference type="InterPro" id="IPR050467">
    <property type="entry name" value="LRFN"/>
</dbReference>
<dbReference type="Pfam" id="PF07679">
    <property type="entry name" value="I-set"/>
    <property type="match status" value="1"/>
</dbReference>
<feature type="domain" description="Ig-like" evidence="8">
    <location>
        <begin position="256"/>
        <end position="345"/>
    </location>
</feature>
<keyword evidence="6" id="KW-0393">Immunoglobulin domain</keyword>
<sequence>MCLWMFIVLLVAKTALFCPTTCECKWKNGKESVFCISGNFSHVPLNLDGGTQVLDLTNNRIQILRDQEFNKSGLVNLQRIYLSKCHLRHIESNAFDTLINLIELDLSDNVLTDVPSHSFQTIPELRELKLNGNPIQRIVQNTFAKLKQLVRLEMSFCQIASIELNSFLGLDDSLEWLKLDSNHLSILDASVFKQLHNLHGLELSNNPWNCTCQLRNFRNWMLLHNIPYDIPPTCRTPKRLQGKSWKTLDLDEFACPPFINANVTTLKSTESNNATLKCGFSGIPLPKIKWFQRNRAVVNLNDKKYYLKTDNATSELIIFNTELQDAGQYLCSAENQAGKSESVITLIVARKSNDAITFSGRALSISAFLVVLGTFFVCSIVMCSMRVHKTTTRPIKCDKDNYGKIELNMINGQNFNRSDDLLMTIARKNGYYSVLPGTDSDQDDGEESAWQMIPGIGSIRETKWTTIEMNKNSQHGQSSRDFTGRNITKPIFNRSTHDMVDGTVQYKGISQMGIPLSTQFSANLSRQPQIYTSSAVRQVPDVVSLNSITNRNNRTKKKRGSSETHELCSTFPSRKSNWPGYRSNESQMALLAESRCSSETSSIDISFATRRSLSSNNELRHSFGKSTNFRNSSNCSINLRNAKETFSSSSSLNSTPLLDIKGLENRLSLPQPQSNSYDYHAMQLEKFLKEYRMLQKQLTKMKDTCDSICQGQQEFRKDNDSRAVSCSSSLEKYESNDETNSLININAIQDSVDFKNFQEELTIYLMSRSPSGKNFSSTILQ</sequence>
<dbReference type="SMART" id="SM00408">
    <property type="entry name" value="IGc2"/>
    <property type="match status" value="1"/>
</dbReference>
<dbReference type="Proteomes" id="UP001566132">
    <property type="component" value="Unassembled WGS sequence"/>
</dbReference>
<dbReference type="InterPro" id="IPR003591">
    <property type="entry name" value="Leu-rich_rpt_typical-subtyp"/>
</dbReference>
<keyword evidence="10" id="KW-1185">Reference proteome</keyword>
<dbReference type="FunFam" id="3.80.10.10:FF:000082">
    <property type="entry name" value="Leucine-rich repeat-containing 24"/>
    <property type="match status" value="1"/>
</dbReference>
<keyword evidence="5" id="KW-0325">Glycoprotein</keyword>
<keyword evidence="3" id="KW-0677">Repeat</keyword>
<organism evidence="9 10">
    <name type="scientific">Hypothenemus hampei</name>
    <name type="common">Coffee berry borer</name>
    <dbReference type="NCBI Taxonomy" id="57062"/>
    <lineage>
        <taxon>Eukaryota</taxon>
        <taxon>Metazoa</taxon>
        <taxon>Ecdysozoa</taxon>
        <taxon>Arthropoda</taxon>
        <taxon>Hexapoda</taxon>
        <taxon>Insecta</taxon>
        <taxon>Pterygota</taxon>
        <taxon>Neoptera</taxon>
        <taxon>Endopterygota</taxon>
        <taxon>Coleoptera</taxon>
        <taxon>Polyphaga</taxon>
        <taxon>Cucujiformia</taxon>
        <taxon>Curculionidae</taxon>
        <taxon>Scolytinae</taxon>
        <taxon>Hypothenemus</taxon>
    </lineage>
</organism>
<dbReference type="Gene3D" id="3.80.10.10">
    <property type="entry name" value="Ribonuclease Inhibitor"/>
    <property type="match status" value="2"/>
</dbReference>
<dbReference type="InterPro" id="IPR001611">
    <property type="entry name" value="Leu-rich_rpt"/>
</dbReference>
<dbReference type="PROSITE" id="PS51450">
    <property type="entry name" value="LRR"/>
    <property type="match status" value="1"/>
</dbReference>
<dbReference type="EMBL" id="JBDJPC010000011">
    <property type="protein sequence ID" value="KAL1490025.1"/>
    <property type="molecule type" value="Genomic_DNA"/>
</dbReference>
<dbReference type="GO" id="GO:0071944">
    <property type="term" value="C:cell periphery"/>
    <property type="evidence" value="ECO:0007669"/>
    <property type="project" value="UniProtKB-ARBA"/>
</dbReference>
<dbReference type="InterPro" id="IPR036179">
    <property type="entry name" value="Ig-like_dom_sf"/>
</dbReference>
<dbReference type="FunFam" id="2.60.40.10:FF:000032">
    <property type="entry name" value="palladin isoform X1"/>
    <property type="match status" value="1"/>
</dbReference>
<reference evidence="9 10" key="1">
    <citation type="submission" date="2024-05" db="EMBL/GenBank/DDBJ databases">
        <title>Genetic variation in Jamaican populations of the coffee berry borer (Hypothenemus hampei).</title>
        <authorList>
            <person name="Errbii M."/>
            <person name="Myrie A."/>
        </authorList>
    </citation>
    <scope>NUCLEOTIDE SEQUENCE [LARGE SCALE GENOMIC DNA]</scope>
    <source>
        <strain evidence="9">JA-Hopewell-2020-01-JO</strain>
        <tissue evidence="9">Whole body</tissue>
    </source>
</reference>
<protein>
    <recommendedName>
        <fullName evidence="8">Ig-like domain-containing protein</fullName>
    </recommendedName>
</protein>
<keyword evidence="4" id="KW-1015">Disulfide bond</keyword>
<evidence type="ECO:0000256" key="5">
    <source>
        <dbReference type="ARBA" id="ARBA00023180"/>
    </source>
</evidence>
<dbReference type="PANTHER" id="PTHR45842">
    <property type="entry name" value="SYNAPTIC ADHESION-LIKE MOLECULE SALM"/>
    <property type="match status" value="1"/>
</dbReference>
<keyword evidence="1" id="KW-0433">Leucine-rich repeat</keyword>
<dbReference type="InterPro" id="IPR013098">
    <property type="entry name" value="Ig_I-set"/>
</dbReference>
<dbReference type="PROSITE" id="PS50835">
    <property type="entry name" value="IG_LIKE"/>
    <property type="match status" value="1"/>
</dbReference>
<dbReference type="SUPFAM" id="SSF52058">
    <property type="entry name" value="L domain-like"/>
    <property type="match status" value="1"/>
</dbReference>
<dbReference type="InterPro" id="IPR032675">
    <property type="entry name" value="LRR_dom_sf"/>
</dbReference>
<dbReference type="AlphaFoldDB" id="A0ABD1E631"/>
<dbReference type="InterPro" id="IPR007110">
    <property type="entry name" value="Ig-like_dom"/>
</dbReference>
<name>A0ABD1E631_HYPHA</name>
<dbReference type="InterPro" id="IPR013783">
    <property type="entry name" value="Ig-like_fold"/>
</dbReference>
<dbReference type="SMART" id="SM00409">
    <property type="entry name" value="IG"/>
    <property type="match status" value="1"/>
</dbReference>
<evidence type="ECO:0000259" key="8">
    <source>
        <dbReference type="PROSITE" id="PS50835"/>
    </source>
</evidence>
<comment type="caution">
    <text evidence="9">The sequence shown here is derived from an EMBL/GenBank/DDBJ whole genome shotgun (WGS) entry which is preliminary data.</text>
</comment>
<dbReference type="InterPro" id="IPR000483">
    <property type="entry name" value="Cys-rich_flank_reg_C"/>
</dbReference>
<dbReference type="InterPro" id="IPR003598">
    <property type="entry name" value="Ig_sub2"/>
</dbReference>
<proteinExistence type="predicted"/>
<evidence type="ECO:0000313" key="9">
    <source>
        <dbReference type="EMBL" id="KAL1490025.1"/>
    </source>
</evidence>
<evidence type="ECO:0000256" key="6">
    <source>
        <dbReference type="ARBA" id="ARBA00023319"/>
    </source>
</evidence>
<dbReference type="SMART" id="SM00082">
    <property type="entry name" value="LRRCT"/>
    <property type="match status" value="1"/>
</dbReference>
<dbReference type="SUPFAM" id="SSF48726">
    <property type="entry name" value="Immunoglobulin"/>
    <property type="match status" value="1"/>
</dbReference>
<keyword evidence="2 7" id="KW-0732">Signal</keyword>
<accession>A0ABD1E631</accession>
<evidence type="ECO:0000256" key="1">
    <source>
        <dbReference type="ARBA" id="ARBA00022614"/>
    </source>
</evidence>
<dbReference type="Pfam" id="PF13855">
    <property type="entry name" value="LRR_8"/>
    <property type="match status" value="1"/>
</dbReference>
<dbReference type="PANTHER" id="PTHR45842:SF12">
    <property type="entry name" value="KEKKON 5, ISOFORM A"/>
    <property type="match status" value="1"/>
</dbReference>
<gene>
    <name evidence="9" type="ORF">ABEB36_013937</name>
</gene>
<dbReference type="Gene3D" id="2.60.40.10">
    <property type="entry name" value="Immunoglobulins"/>
    <property type="match status" value="1"/>
</dbReference>
<evidence type="ECO:0000313" key="10">
    <source>
        <dbReference type="Proteomes" id="UP001566132"/>
    </source>
</evidence>
<dbReference type="InterPro" id="IPR003599">
    <property type="entry name" value="Ig_sub"/>
</dbReference>
<evidence type="ECO:0000256" key="7">
    <source>
        <dbReference type="SAM" id="SignalP"/>
    </source>
</evidence>
<dbReference type="SMART" id="SM00369">
    <property type="entry name" value="LRR_TYP"/>
    <property type="match status" value="6"/>
</dbReference>
<feature type="signal peptide" evidence="7">
    <location>
        <begin position="1"/>
        <end position="17"/>
    </location>
</feature>
<evidence type="ECO:0000256" key="3">
    <source>
        <dbReference type="ARBA" id="ARBA00022737"/>
    </source>
</evidence>
<feature type="chain" id="PRO_5044893148" description="Ig-like domain-containing protein" evidence="7">
    <location>
        <begin position="18"/>
        <end position="781"/>
    </location>
</feature>